<dbReference type="EMBL" id="JAIWYP010000001">
    <property type="protein sequence ID" value="KAH3881807.1"/>
    <property type="molecule type" value="Genomic_DNA"/>
</dbReference>
<evidence type="ECO:0000313" key="1">
    <source>
        <dbReference type="EMBL" id="KAH3881807.1"/>
    </source>
</evidence>
<dbReference type="Proteomes" id="UP000828390">
    <property type="component" value="Unassembled WGS sequence"/>
</dbReference>
<name>A0A9D4RX49_DREPO</name>
<dbReference type="AlphaFoldDB" id="A0A9D4RX49"/>
<gene>
    <name evidence="1" type="ORF">DPMN_005734</name>
</gene>
<proteinExistence type="predicted"/>
<keyword evidence="2" id="KW-1185">Reference proteome</keyword>
<accession>A0A9D4RX49</accession>
<organism evidence="1 2">
    <name type="scientific">Dreissena polymorpha</name>
    <name type="common">Zebra mussel</name>
    <name type="synonym">Mytilus polymorpha</name>
    <dbReference type="NCBI Taxonomy" id="45954"/>
    <lineage>
        <taxon>Eukaryota</taxon>
        <taxon>Metazoa</taxon>
        <taxon>Spiralia</taxon>
        <taxon>Lophotrochozoa</taxon>
        <taxon>Mollusca</taxon>
        <taxon>Bivalvia</taxon>
        <taxon>Autobranchia</taxon>
        <taxon>Heteroconchia</taxon>
        <taxon>Euheterodonta</taxon>
        <taxon>Imparidentia</taxon>
        <taxon>Neoheterodontei</taxon>
        <taxon>Myida</taxon>
        <taxon>Dreissenoidea</taxon>
        <taxon>Dreissenidae</taxon>
        <taxon>Dreissena</taxon>
    </lineage>
</organism>
<reference evidence="1" key="1">
    <citation type="journal article" date="2019" name="bioRxiv">
        <title>The Genome of the Zebra Mussel, Dreissena polymorpha: A Resource for Invasive Species Research.</title>
        <authorList>
            <person name="McCartney M.A."/>
            <person name="Auch B."/>
            <person name="Kono T."/>
            <person name="Mallez S."/>
            <person name="Zhang Y."/>
            <person name="Obille A."/>
            <person name="Becker A."/>
            <person name="Abrahante J.E."/>
            <person name="Garbe J."/>
            <person name="Badalamenti J.P."/>
            <person name="Herman A."/>
            <person name="Mangelson H."/>
            <person name="Liachko I."/>
            <person name="Sullivan S."/>
            <person name="Sone E.D."/>
            <person name="Koren S."/>
            <person name="Silverstein K.A.T."/>
            <person name="Beckman K.B."/>
            <person name="Gohl D.M."/>
        </authorList>
    </citation>
    <scope>NUCLEOTIDE SEQUENCE</scope>
    <source>
        <strain evidence="1">Duluth1</strain>
        <tissue evidence="1">Whole animal</tissue>
    </source>
</reference>
<comment type="caution">
    <text evidence="1">The sequence shown here is derived from an EMBL/GenBank/DDBJ whole genome shotgun (WGS) entry which is preliminary data.</text>
</comment>
<evidence type="ECO:0000313" key="2">
    <source>
        <dbReference type="Proteomes" id="UP000828390"/>
    </source>
</evidence>
<reference evidence="1" key="2">
    <citation type="submission" date="2020-11" db="EMBL/GenBank/DDBJ databases">
        <authorList>
            <person name="McCartney M.A."/>
            <person name="Auch B."/>
            <person name="Kono T."/>
            <person name="Mallez S."/>
            <person name="Becker A."/>
            <person name="Gohl D.M."/>
            <person name="Silverstein K.A.T."/>
            <person name="Koren S."/>
            <person name="Bechman K.B."/>
            <person name="Herman A."/>
            <person name="Abrahante J.E."/>
            <person name="Garbe J."/>
        </authorList>
    </citation>
    <scope>NUCLEOTIDE SEQUENCE</scope>
    <source>
        <strain evidence="1">Duluth1</strain>
        <tissue evidence="1">Whole animal</tissue>
    </source>
</reference>
<sequence>MSNRLGSSSSLSRGGQVHDAPMLSMLYEHLNLTATVDNMTFKLGMMTSQHDIRDCRDEMTHASRGSQDTIQEFPAAYLLKTWVAEQ</sequence>
<protein>
    <submittedName>
        <fullName evidence="1">Uncharacterized protein</fullName>
    </submittedName>
</protein>